<accession>A0A1V3X481</accession>
<proteinExistence type="predicted"/>
<sequence>MRRYEFHMDSVARSDCGIKRFHPPDAADRRLTVRLRRALAGTPLDR</sequence>
<comment type="caution">
    <text evidence="1">The sequence shown here is derived from an EMBL/GenBank/DDBJ whole genome shotgun (WGS) entry which is preliminary data.</text>
</comment>
<protein>
    <submittedName>
        <fullName evidence="1">Uncharacterized protein</fullName>
    </submittedName>
</protein>
<gene>
    <name evidence="1" type="ORF">BZL30_4817</name>
</gene>
<name>A0A1V3X481_MYCKA</name>
<evidence type="ECO:0000313" key="2">
    <source>
        <dbReference type="Proteomes" id="UP000189229"/>
    </source>
</evidence>
<evidence type="ECO:0000313" key="1">
    <source>
        <dbReference type="EMBL" id="OOK73877.1"/>
    </source>
</evidence>
<reference evidence="1 2" key="1">
    <citation type="submission" date="2017-02" db="EMBL/GenBank/DDBJ databases">
        <title>Complete genome sequences of Mycobacterium kansasii strains isolated from rhesus macaques.</title>
        <authorList>
            <person name="Panda A."/>
            <person name="Nagaraj S."/>
            <person name="Zhao X."/>
            <person name="Tettelin H."/>
            <person name="Detolla L.J."/>
        </authorList>
    </citation>
    <scope>NUCLEOTIDE SEQUENCE [LARGE SCALE GENOMIC DNA]</scope>
    <source>
        <strain evidence="1 2">11-3813</strain>
    </source>
</reference>
<organism evidence="1 2">
    <name type="scientific">Mycobacterium kansasii</name>
    <dbReference type="NCBI Taxonomy" id="1768"/>
    <lineage>
        <taxon>Bacteria</taxon>
        <taxon>Bacillati</taxon>
        <taxon>Actinomycetota</taxon>
        <taxon>Actinomycetes</taxon>
        <taxon>Mycobacteriales</taxon>
        <taxon>Mycobacteriaceae</taxon>
        <taxon>Mycobacterium</taxon>
    </lineage>
</organism>
<dbReference type="Proteomes" id="UP000189229">
    <property type="component" value="Unassembled WGS sequence"/>
</dbReference>
<dbReference type="EMBL" id="MVBM01000004">
    <property type="protein sequence ID" value="OOK73877.1"/>
    <property type="molecule type" value="Genomic_DNA"/>
</dbReference>
<dbReference type="AlphaFoldDB" id="A0A1V3X481"/>